<organism evidence="1 2">
    <name type="scientific">Mollisia scopiformis</name>
    <name type="common">Conifer needle endophyte fungus</name>
    <name type="synonym">Phialocephala scopiformis</name>
    <dbReference type="NCBI Taxonomy" id="149040"/>
    <lineage>
        <taxon>Eukaryota</taxon>
        <taxon>Fungi</taxon>
        <taxon>Dikarya</taxon>
        <taxon>Ascomycota</taxon>
        <taxon>Pezizomycotina</taxon>
        <taxon>Leotiomycetes</taxon>
        <taxon>Helotiales</taxon>
        <taxon>Mollisiaceae</taxon>
        <taxon>Mollisia</taxon>
    </lineage>
</organism>
<dbReference type="Proteomes" id="UP000070700">
    <property type="component" value="Unassembled WGS sequence"/>
</dbReference>
<evidence type="ECO:0000313" key="1">
    <source>
        <dbReference type="EMBL" id="KUJ17472.1"/>
    </source>
</evidence>
<proteinExistence type="predicted"/>
<dbReference type="GeneID" id="28817932"/>
<protein>
    <submittedName>
        <fullName evidence="1">Uncharacterized protein</fullName>
    </submittedName>
</protein>
<name>A0A194XCJ7_MOLSC</name>
<gene>
    <name evidence="1" type="ORF">LY89DRAFT_54330</name>
</gene>
<accession>A0A194XCJ7</accession>
<dbReference type="AlphaFoldDB" id="A0A194XCJ7"/>
<dbReference type="EMBL" id="KQ947414">
    <property type="protein sequence ID" value="KUJ17472.1"/>
    <property type="molecule type" value="Genomic_DNA"/>
</dbReference>
<evidence type="ECO:0000313" key="2">
    <source>
        <dbReference type="Proteomes" id="UP000070700"/>
    </source>
</evidence>
<dbReference type="RefSeq" id="XP_018071827.1">
    <property type="nucleotide sequence ID" value="XM_018208206.1"/>
</dbReference>
<dbReference type="KEGG" id="psco:LY89DRAFT_54330"/>
<reference evidence="1 2" key="1">
    <citation type="submission" date="2015-10" db="EMBL/GenBank/DDBJ databases">
        <title>Full genome of DAOMC 229536 Phialocephala scopiformis, a fungal endophyte of spruce producing the potent anti-insectan compound rugulosin.</title>
        <authorList>
            <consortium name="DOE Joint Genome Institute"/>
            <person name="Walker A.K."/>
            <person name="Frasz S.L."/>
            <person name="Seifert K.A."/>
            <person name="Miller J.D."/>
            <person name="Mondo S.J."/>
            <person name="Labutti K."/>
            <person name="Lipzen A."/>
            <person name="Dockter R."/>
            <person name="Kennedy M."/>
            <person name="Grigoriev I.V."/>
            <person name="Spatafora J.W."/>
        </authorList>
    </citation>
    <scope>NUCLEOTIDE SEQUENCE [LARGE SCALE GENOMIC DNA]</scope>
    <source>
        <strain evidence="1 2">CBS 120377</strain>
    </source>
</reference>
<sequence length="99" mass="11194">MAYEVEDLIENLMTGGIGSMFWAAFLPITNRLICDCFGRDGMDQCACRCVYDDFENSLVGMDPESLSVLRQPVVGRITSVLFDGQLSWLLSSRYRPRMV</sequence>
<keyword evidence="2" id="KW-1185">Reference proteome</keyword>
<dbReference type="InParanoid" id="A0A194XCJ7"/>